<proteinExistence type="predicted"/>
<evidence type="ECO:0000259" key="2">
    <source>
        <dbReference type="Pfam" id="PF17765"/>
    </source>
</evidence>
<feature type="region of interest" description="Disordered" evidence="1">
    <location>
        <begin position="90"/>
        <end position="116"/>
    </location>
</feature>
<sequence length="116" mass="13272">MLHPERFVVTAVTYLRLTLTRYPDASELRGLMDELVAGSEVSARMWHSHAFHIDRHLRQQVRHPQLGPIELDFDILTVPEQEQQVVIRTADPDSPAYRSLQLPKRTEPLAPVSNPA</sequence>
<dbReference type="InterPro" id="IPR041413">
    <property type="entry name" value="MLTR_LBD"/>
</dbReference>
<dbReference type="RefSeq" id="WP_225270953.1">
    <property type="nucleotide sequence ID" value="NZ_CP084058.1"/>
</dbReference>
<dbReference type="AlphaFoldDB" id="A0A1M4DYF5"/>
<gene>
    <name evidence="3" type="ORF">BN4615_P1108</name>
</gene>
<dbReference type="Pfam" id="PF17765">
    <property type="entry name" value="MLTR_LBD"/>
    <property type="match status" value="1"/>
</dbReference>
<feature type="domain" description="MmyB-like transcription regulator ligand binding" evidence="2">
    <location>
        <begin position="5"/>
        <end position="101"/>
    </location>
</feature>
<dbReference type="GO" id="GO:0003677">
    <property type="term" value="F:DNA binding"/>
    <property type="evidence" value="ECO:0007669"/>
    <property type="project" value="UniProtKB-KW"/>
</dbReference>
<organism evidence="3">
    <name type="scientific">Nonomuraea gerenzanensis</name>
    <dbReference type="NCBI Taxonomy" id="93944"/>
    <lineage>
        <taxon>Bacteria</taxon>
        <taxon>Bacillati</taxon>
        <taxon>Actinomycetota</taxon>
        <taxon>Actinomycetes</taxon>
        <taxon>Streptosporangiales</taxon>
        <taxon>Streptosporangiaceae</taxon>
        <taxon>Nonomuraea</taxon>
    </lineage>
</organism>
<evidence type="ECO:0000313" key="3">
    <source>
        <dbReference type="EMBL" id="SBO91594.1"/>
    </source>
</evidence>
<reference evidence="3" key="1">
    <citation type="submission" date="2016-04" db="EMBL/GenBank/DDBJ databases">
        <authorList>
            <person name="Evans L.H."/>
            <person name="Alamgir A."/>
            <person name="Owens N."/>
            <person name="Weber N.D."/>
            <person name="Virtaneva K."/>
            <person name="Barbian K."/>
            <person name="Babar A."/>
            <person name="Rosenke K."/>
        </authorList>
    </citation>
    <scope>NUCLEOTIDE SEQUENCE</scope>
    <source>
        <strain evidence="3">Nono1</strain>
    </source>
</reference>
<keyword evidence="3" id="KW-0238">DNA-binding</keyword>
<dbReference type="EMBL" id="LT559118">
    <property type="protein sequence ID" value="SBO91594.1"/>
    <property type="molecule type" value="Genomic_DNA"/>
</dbReference>
<dbReference type="Gene3D" id="3.30.450.180">
    <property type="match status" value="1"/>
</dbReference>
<protein>
    <submittedName>
        <fullName evidence="3">Putative DNA-binding protein</fullName>
    </submittedName>
</protein>
<evidence type="ECO:0000256" key="1">
    <source>
        <dbReference type="SAM" id="MobiDB-lite"/>
    </source>
</evidence>
<name>A0A1M4DYF5_9ACTN</name>
<accession>A0A1M4DYF5</accession>